<dbReference type="SUPFAM" id="SSF46785">
    <property type="entry name" value="Winged helix' DNA-binding domain"/>
    <property type="match status" value="1"/>
</dbReference>
<evidence type="ECO:0000313" key="3">
    <source>
        <dbReference type="Proteomes" id="UP000310263"/>
    </source>
</evidence>
<organism evidence="2 3">
    <name type="scientific">Muricaecibacterium torontonense</name>
    <dbReference type="NCBI Taxonomy" id="3032871"/>
    <lineage>
        <taxon>Bacteria</taxon>
        <taxon>Bacillati</taxon>
        <taxon>Actinomycetota</taxon>
        <taxon>Coriobacteriia</taxon>
        <taxon>Coriobacteriales</taxon>
        <taxon>Atopobiaceae</taxon>
        <taxon>Muricaecibacterium</taxon>
    </lineage>
</organism>
<gene>
    <name evidence="2" type="ORF">E5334_03870</name>
</gene>
<protein>
    <recommendedName>
        <fullName evidence="1">HTH hxlR-type domain-containing protein</fullName>
    </recommendedName>
</protein>
<dbReference type="RefSeq" id="WP_136012510.1">
    <property type="nucleotide sequence ID" value="NZ_SRYE01000002.1"/>
</dbReference>
<evidence type="ECO:0000259" key="1">
    <source>
        <dbReference type="PROSITE" id="PS51118"/>
    </source>
</evidence>
<sequence>MYAEVPPRVEYSLTELGLTLKSVLNALWD</sequence>
<dbReference type="AlphaFoldDB" id="A0A4S2F1K5"/>
<proteinExistence type="predicted"/>
<keyword evidence="3" id="KW-1185">Reference proteome</keyword>
<dbReference type="Pfam" id="PF01638">
    <property type="entry name" value="HxlR"/>
    <property type="match status" value="1"/>
</dbReference>
<name>A0A4S2F1K5_9ACTN</name>
<reference evidence="2 3" key="1">
    <citation type="submission" date="2019-04" db="EMBL/GenBank/DDBJ databases">
        <title>Microbes associate with the intestines of laboratory mice.</title>
        <authorList>
            <person name="Navarre W."/>
            <person name="Wong E."/>
            <person name="Huang K."/>
            <person name="Tropini C."/>
            <person name="Ng K."/>
            <person name="Yu B."/>
        </authorList>
    </citation>
    <scope>NUCLEOTIDE SEQUENCE [LARGE SCALE GENOMIC DNA]</scope>
    <source>
        <strain evidence="2 3">NM07_P-09</strain>
    </source>
</reference>
<dbReference type="PROSITE" id="PS51118">
    <property type="entry name" value="HTH_HXLR"/>
    <property type="match status" value="1"/>
</dbReference>
<dbReference type="InterPro" id="IPR002577">
    <property type="entry name" value="HTH_HxlR"/>
</dbReference>
<dbReference type="InterPro" id="IPR036390">
    <property type="entry name" value="WH_DNA-bd_sf"/>
</dbReference>
<dbReference type="Gene3D" id="1.10.10.10">
    <property type="entry name" value="Winged helix-like DNA-binding domain superfamily/Winged helix DNA-binding domain"/>
    <property type="match status" value="1"/>
</dbReference>
<dbReference type="Proteomes" id="UP000310263">
    <property type="component" value="Unassembled WGS sequence"/>
</dbReference>
<accession>A0A4S2F1K5</accession>
<evidence type="ECO:0000313" key="2">
    <source>
        <dbReference type="EMBL" id="TGY62786.1"/>
    </source>
</evidence>
<dbReference type="EMBL" id="SRYE01000002">
    <property type="protein sequence ID" value="TGY62786.1"/>
    <property type="molecule type" value="Genomic_DNA"/>
</dbReference>
<feature type="domain" description="HTH hxlR-type" evidence="1">
    <location>
        <begin position="1"/>
        <end position="29"/>
    </location>
</feature>
<comment type="caution">
    <text evidence="2">The sequence shown here is derived from an EMBL/GenBank/DDBJ whole genome shotgun (WGS) entry which is preliminary data.</text>
</comment>
<dbReference type="InterPro" id="IPR036388">
    <property type="entry name" value="WH-like_DNA-bd_sf"/>
</dbReference>